<keyword evidence="1" id="KW-0963">Cytoplasm</keyword>
<evidence type="ECO:0000313" key="4">
    <source>
        <dbReference type="EMBL" id="MFE4105474.1"/>
    </source>
</evidence>
<keyword evidence="2" id="KW-0694">RNA-binding</keyword>
<feature type="compositionally biased region" description="Low complexity" evidence="3">
    <location>
        <begin position="112"/>
        <end position="122"/>
    </location>
</feature>
<sequence length="129" mass="14076">MSSSKSAPNLNSAATAKGEPDFAEVVRFLVSPFLEASSDLSVDCEYRANRSRVWIRVAFDGEDRGRVFGRGGRNIQAIRTVIKAMAQLSGLQAHLEIYGEGNSRSEREGNGPPRSSAPPTRSRPSRPKK</sequence>
<comment type="caution">
    <text evidence="4">The sequence shown here is derived from an EMBL/GenBank/DDBJ whole genome shotgun (WGS) entry which is preliminary data.</text>
</comment>
<feature type="region of interest" description="Disordered" evidence="3">
    <location>
        <begin position="99"/>
        <end position="129"/>
    </location>
</feature>
<dbReference type="EMBL" id="JBHZOL010000024">
    <property type="protein sequence ID" value="MFE4105474.1"/>
    <property type="molecule type" value="Genomic_DNA"/>
</dbReference>
<dbReference type="PANTHER" id="PTHR34654:SF1">
    <property type="entry name" value="RNA-BINDING PROTEIN KHPA"/>
    <property type="match status" value="1"/>
</dbReference>
<keyword evidence="5" id="KW-1185">Reference proteome</keyword>
<dbReference type="RefSeq" id="WP_377962100.1">
    <property type="nucleotide sequence ID" value="NZ_JBHZOL010000024.1"/>
</dbReference>
<accession>A0ABW6IDK3</accession>
<proteinExistence type="predicted"/>
<evidence type="ECO:0000256" key="3">
    <source>
        <dbReference type="SAM" id="MobiDB-lite"/>
    </source>
</evidence>
<gene>
    <name evidence="4" type="ORF">ACFVKH_04235</name>
</gene>
<dbReference type="Pfam" id="PF13083">
    <property type="entry name" value="KH_KhpA-B"/>
    <property type="match status" value="1"/>
</dbReference>
<dbReference type="Proteomes" id="UP001600165">
    <property type="component" value="Unassembled WGS sequence"/>
</dbReference>
<evidence type="ECO:0000256" key="2">
    <source>
        <dbReference type="ARBA" id="ARBA00022884"/>
    </source>
</evidence>
<organism evidence="4 5">
    <name type="scientific">Almyronema epifaneia S1</name>
    <dbReference type="NCBI Taxonomy" id="2991925"/>
    <lineage>
        <taxon>Bacteria</taxon>
        <taxon>Bacillati</taxon>
        <taxon>Cyanobacteriota</taxon>
        <taxon>Cyanophyceae</taxon>
        <taxon>Nodosilineales</taxon>
        <taxon>Nodosilineaceae</taxon>
        <taxon>Almyronema</taxon>
        <taxon>Almyronema epifaneia</taxon>
    </lineage>
</organism>
<dbReference type="InterPro" id="IPR020627">
    <property type="entry name" value="KhpA"/>
</dbReference>
<name>A0ABW6IDK3_9CYAN</name>
<evidence type="ECO:0000256" key="1">
    <source>
        <dbReference type="ARBA" id="ARBA00022490"/>
    </source>
</evidence>
<protein>
    <submittedName>
        <fullName evidence="4">KH domain-containing protein</fullName>
    </submittedName>
</protein>
<reference evidence="4 5" key="1">
    <citation type="submission" date="2024-10" db="EMBL/GenBank/DDBJ databases">
        <authorList>
            <person name="Ratan Roy A."/>
            <person name="Morales Sandoval P.H."/>
            <person name="De Los Santos Villalobos S."/>
            <person name="Chakraborty S."/>
            <person name="Mukherjee J."/>
        </authorList>
    </citation>
    <scope>NUCLEOTIDE SEQUENCE [LARGE SCALE GENOMIC DNA]</scope>
    <source>
        <strain evidence="4 5">S1</strain>
    </source>
</reference>
<dbReference type="PANTHER" id="PTHR34654">
    <property type="entry name" value="UPF0109 PROTEIN SCO5592"/>
    <property type="match status" value="1"/>
</dbReference>
<evidence type="ECO:0000313" key="5">
    <source>
        <dbReference type="Proteomes" id="UP001600165"/>
    </source>
</evidence>